<dbReference type="AlphaFoldDB" id="A0A7Z0QD73"/>
<evidence type="ECO:0000256" key="3">
    <source>
        <dbReference type="ARBA" id="ARBA00023237"/>
    </source>
</evidence>
<keyword evidence="3" id="KW-0998">Cell outer membrane</keyword>
<dbReference type="PANTHER" id="PTHR30329">
    <property type="entry name" value="STATOR ELEMENT OF FLAGELLAR MOTOR COMPLEX"/>
    <property type="match status" value="1"/>
</dbReference>
<reference evidence="7 8" key="1">
    <citation type="journal article" date="2017" name="Syst. Appl. Microbiol.">
        <title>Soybeans inoculated with root zone soils of Canadian native legumes harbour diverse and novel Bradyrhizobium spp. that possess agricultural potential.</title>
        <authorList>
            <person name="Bromfield E.S.P."/>
            <person name="Cloutier S."/>
            <person name="Tambong J.T."/>
            <person name="Tran Thi T.V."/>
        </authorList>
    </citation>
    <scope>NUCLEOTIDE SEQUENCE [LARGE SCALE GENOMIC DNA]</scope>
    <source>
        <strain evidence="7 8">323S2</strain>
    </source>
</reference>
<name>A0A7Z0QD73_9BRAD</name>
<dbReference type="Proteomes" id="UP000564836">
    <property type="component" value="Chromosome"/>
</dbReference>
<organism evidence="6">
    <name type="scientific">Bradyrhizobium barranii subsp. barranii</name>
    <dbReference type="NCBI Taxonomy" id="2823807"/>
    <lineage>
        <taxon>Bacteria</taxon>
        <taxon>Pseudomonadati</taxon>
        <taxon>Pseudomonadota</taxon>
        <taxon>Alphaproteobacteria</taxon>
        <taxon>Hyphomicrobiales</taxon>
        <taxon>Nitrobacteraceae</taxon>
        <taxon>Bradyrhizobium</taxon>
        <taxon>Bradyrhizobium barranii</taxon>
    </lineage>
</organism>
<dbReference type="RefSeq" id="WP_166348613.1">
    <property type="nucleotide sequence ID" value="NZ_CP088280.1"/>
</dbReference>
<dbReference type="PANTHER" id="PTHR30329:SF21">
    <property type="entry name" value="LIPOPROTEIN YIAD-RELATED"/>
    <property type="match status" value="1"/>
</dbReference>
<evidence type="ECO:0000256" key="1">
    <source>
        <dbReference type="ARBA" id="ARBA00004442"/>
    </source>
</evidence>
<accession>A0A7Z0QD73</accession>
<gene>
    <name evidence="7" type="ORF">G6321_00045900</name>
    <name evidence="6" type="ORF">G6321_22480</name>
</gene>
<dbReference type="SUPFAM" id="SSF103088">
    <property type="entry name" value="OmpA-like"/>
    <property type="match status" value="1"/>
</dbReference>
<dbReference type="EMBL" id="CP088280">
    <property type="protein sequence ID" value="UGX92890.1"/>
    <property type="molecule type" value="Genomic_DNA"/>
</dbReference>
<dbReference type="InterPro" id="IPR006665">
    <property type="entry name" value="OmpA-like"/>
</dbReference>
<evidence type="ECO:0000313" key="6">
    <source>
        <dbReference type="EMBL" id="NYY91107.1"/>
    </source>
</evidence>
<dbReference type="InterPro" id="IPR050330">
    <property type="entry name" value="Bact_OuterMem_StrucFunc"/>
</dbReference>
<evidence type="ECO:0000256" key="4">
    <source>
        <dbReference type="PROSITE-ProRule" id="PRU00473"/>
    </source>
</evidence>
<dbReference type="GO" id="GO:0009279">
    <property type="term" value="C:cell outer membrane"/>
    <property type="evidence" value="ECO:0007669"/>
    <property type="project" value="UniProtKB-SubCell"/>
</dbReference>
<evidence type="ECO:0000313" key="8">
    <source>
        <dbReference type="Proteomes" id="UP000564836"/>
    </source>
</evidence>
<reference evidence="6" key="2">
    <citation type="submission" date="2020-06" db="EMBL/GenBank/DDBJ databases">
        <title>Whole Genome Sequence of Bradyrhizobium sp. Strain 323S2.</title>
        <authorList>
            <person name="Bromfield E.S.P."/>
        </authorList>
    </citation>
    <scope>NUCLEOTIDE SEQUENCE [LARGE SCALE GENOMIC DNA]</scope>
    <source>
        <strain evidence="6">323S2</strain>
    </source>
</reference>
<keyword evidence="2 4" id="KW-0472">Membrane</keyword>
<dbReference type="CDD" id="cd07185">
    <property type="entry name" value="OmpA_C-like"/>
    <property type="match status" value="1"/>
</dbReference>
<comment type="subcellular location">
    <subcellularLocation>
        <location evidence="1">Cell outer membrane</location>
    </subcellularLocation>
</comment>
<dbReference type="PRINTS" id="PR01021">
    <property type="entry name" value="OMPADOMAIN"/>
</dbReference>
<dbReference type="PROSITE" id="PS51123">
    <property type="entry name" value="OMPA_2"/>
    <property type="match status" value="1"/>
</dbReference>
<proteinExistence type="predicted"/>
<protein>
    <submittedName>
        <fullName evidence="6">OmpA family protein</fullName>
    </submittedName>
</protein>
<evidence type="ECO:0000259" key="5">
    <source>
        <dbReference type="PROSITE" id="PS51123"/>
    </source>
</evidence>
<feature type="domain" description="OmpA-like" evidence="5">
    <location>
        <begin position="174"/>
        <end position="291"/>
    </location>
</feature>
<sequence length="291" mass="31651">MARRGNDVATQNWAIAELGAVGAASLGYNAYELVNRVNGLGVELAVYSGGIGTSLPQWKVPSFNLSGLSYNYFFTRKPMTFSDFDRKGAFVAGINLGVWSGSRLEVYNDERLGHLIKETFTGFGVGIPSADIGNGLTSIIWDSMSVPIGRVQRVLPVLEERKRRFPDVVYVAEGKKLKLQIAAQALFAFDSATLDLSDVALHQAGKLLCSAKNIQNVLIEGHTDSVGAGDYNLHLSLRRAEAVAEFFKRHGYLSDIPIAVRGKGENEPIASNLDARGRSMNRRMTVSAVVK</sequence>
<dbReference type="EMBL" id="JACBFH010000001">
    <property type="protein sequence ID" value="NYY91107.1"/>
    <property type="molecule type" value="Genomic_DNA"/>
</dbReference>
<evidence type="ECO:0000256" key="2">
    <source>
        <dbReference type="ARBA" id="ARBA00023136"/>
    </source>
</evidence>
<dbReference type="InterPro" id="IPR036737">
    <property type="entry name" value="OmpA-like_sf"/>
</dbReference>
<dbReference type="InterPro" id="IPR006664">
    <property type="entry name" value="OMP_bac"/>
</dbReference>
<dbReference type="Gene3D" id="3.30.1330.60">
    <property type="entry name" value="OmpA-like domain"/>
    <property type="match status" value="1"/>
</dbReference>
<reference evidence="7 8" key="3">
    <citation type="journal article" date="2022" name="Int. J. Syst. Evol. Microbiol.">
        <title>Strains of Bradyrhizobium barranii sp. nov. associated with legumes native to Canada are symbionts of soybeans and belong to different subspecies (subsp. barranii subsp. nov. and subsp. apii subsp. nov.) and symbiovars (sv. glycinearum and sv. septentrionale).</title>
        <authorList>
            <person name="Bromfield E.S.P."/>
            <person name="Cloutier S."/>
            <person name="Wasai-Hara S."/>
            <person name="Minamisawa K."/>
        </authorList>
    </citation>
    <scope>NUCLEOTIDE SEQUENCE [LARGE SCALE GENOMIC DNA]</scope>
    <source>
        <strain evidence="7 8">323S2</strain>
    </source>
</reference>
<dbReference type="Pfam" id="PF00691">
    <property type="entry name" value="OmpA"/>
    <property type="match status" value="1"/>
</dbReference>
<evidence type="ECO:0000313" key="7">
    <source>
        <dbReference type="EMBL" id="UGX92890.1"/>
    </source>
</evidence>